<keyword evidence="1" id="KW-1133">Transmembrane helix</keyword>
<dbReference type="AlphaFoldDB" id="A0AAW1ICA1"/>
<organism evidence="2 3">
    <name type="scientific">Popillia japonica</name>
    <name type="common">Japanese beetle</name>
    <dbReference type="NCBI Taxonomy" id="7064"/>
    <lineage>
        <taxon>Eukaryota</taxon>
        <taxon>Metazoa</taxon>
        <taxon>Ecdysozoa</taxon>
        <taxon>Arthropoda</taxon>
        <taxon>Hexapoda</taxon>
        <taxon>Insecta</taxon>
        <taxon>Pterygota</taxon>
        <taxon>Neoptera</taxon>
        <taxon>Endopterygota</taxon>
        <taxon>Coleoptera</taxon>
        <taxon>Polyphaga</taxon>
        <taxon>Scarabaeiformia</taxon>
        <taxon>Scarabaeidae</taxon>
        <taxon>Rutelinae</taxon>
        <taxon>Popillia</taxon>
    </lineage>
</organism>
<evidence type="ECO:0000313" key="3">
    <source>
        <dbReference type="Proteomes" id="UP001458880"/>
    </source>
</evidence>
<feature type="transmembrane region" description="Helical" evidence="1">
    <location>
        <begin position="82"/>
        <end position="100"/>
    </location>
</feature>
<keyword evidence="3" id="KW-1185">Reference proteome</keyword>
<dbReference type="EMBL" id="JASPKY010000679">
    <property type="protein sequence ID" value="KAK9686872.1"/>
    <property type="molecule type" value="Genomic_DNA"/>
</dbReference>
<evidence type="ECO:0000256" key="1">
    <source>
        <dbReference type="SAM" id="Phobius"/>
    </source>
</evidence>
<comment type="caution">
    <text evidence="2">The sequence shown here is derived from an EMBL/GenBank/DDBJ whole genome shotgun (WGS) entry which is preliminary data.</text>
</comment>
<accession>A0AAW1ICA1</accession>
<reference evidence="2 3" key="1">
    <citation type="journal article" date="2024" name="BMC Genomics">
        <title>De novo assembly and annotation of Popillia japonica's genome with initial clues to its potential as an invasive pest.</title>
        <authorList>
            <person name="Cucini C."/>
            <person name="Boschi S."/>
            <person name="Funari R."/>
            <person name="Cardaioli E."/>
            <person name="Iannotti N."/>
            <person name="Marturano G."/>
            <person name="Paoli F."/>
            <person name="Bruttini M."/>
            <person name="Carapelli A."/>
            <person name="Frati F."/>
            <person name="Nardi F."/>
        </authorList>
    </citation>
    <scope>NUCLEOTIDE SEQUENCE [LARGE SCALE GENOMIC DNA]</scope>
    <source>
        <strain evidence="2">DMR45628</strain>
    </source>
</reference>
<keyword evidence="1" id="KW-0472">Membrane</keyword>
<dbReference type="Proteomes" id="UP001458880">
    <property type="component" value="Unassembled WGS sequence"/>
</dbReference>
<gene>
    <name evidence="2" type="ORF">QE152_g36873</name>
</gene>
<protein>
    <submittedName>
        <fullName evidence="2">Uncharacterized protein</fullName>
    </submittedName>
</protein>
<sequence>MNRANQKPVSRQEFMLSLKDGLIKPWLEIRKNITTSRRPIRQDICDILETELPIDPPSHAANRRTVCSFCPSRLRKMTTHHLAMLLTGVQFVVFAQAGFVK</sequence>
<name>A0AAW1ICA1_POPJA</name>
<proteinExistence type="predicted"/>
<evidence type="ECO:0000313" key="2">
    <source>
        <dbReference type="EMBL" id="KAK9686872.1"/>
    </source>
</evidence>
<keyword evidence="1" id="KW-0812">Transmembrane</keyword>